<gene>
    <name evidence="1" type="ORF">H2515_00960</name>
</gene>
<dbReference type="Proteomes" id="UP000595420">
    <property type="component" value="Chromosome"/>
</dbReference>
<protein>
    <submittedName>
        <fullName evidence="1">Uncharacterized protein</fullName>
    </submittedName>
</protein>
<reference evidence="1 2" key="1">
    <citation type="submission" date="2020-07" db="EMBL/GenBank/DDBJ databases">
        <title>Complete genome sequence analysis of Acidithiobacillus ferrivorans XJFY6S-08 reveals extreme environmental adaptation to alpine acid mine drainage.</title>
        <authorList>
            <person name="Yan L."/>
            <person name="Ni Y."/>
        </authorList>
    </citation>
    <scope>NUCLEOTIDE SEQUENCE [LARGE SCALE GENOMIC DNA]</scope>
    <source>
        <strain evidence="1 2">XJFY6S-08</strain>
    </source>
</reference>
<evidence type="ECO:0000313" key="2">
    <source>
        <dbReference type="Proteomes" id="UP000595420"/>
    </source>
</evidence>
<dbReference type="AlphaFoldDB" id="A0A7T4WE72"/>
<organism evidence="1 2">
    <name type="scientific">Acidithiobacillus ferrivorans</name>
    <dbReference type="NCBI Taxonomy" id="160808"/>
    <lineage>
        <taxon>Bacteria</taxon>
        <taxon>Pseudomonadati</taxon>
        <taxon>Pseudomonadota</taxon>
        <taxon>Acidithiobacillia</taxon>
        <taxon>Acidithiobacillales</taxon>
        <taxon>Acidithiobacillaceae</taxon>
        <taxon>Acidithiobacillus</taxon>
    </lineage>
</organism>
<proteinExistence type="predicted"/>
<evidence type="ECO:0000313" key="1">
    <source>
        <dbReference type="EMBL" id="QQD72944.1"/>
    </source>
</evidence>
<dbReference type="EMBL" id="CP059488">
    <property type="protein sequence ID" value="QQD72944.1"/>
    <property type="molecule type" value="Genomic_DNA"/>
</dbReference>
<name>A0A7T4WE72_9PROT</name>
<accession>A0A7T4WE72</accession>
<sequence>MGYLIALLTAGAGTILIVIGGPLGVGLSNLSLIWGAMIAAIYVANGY</sequence>